<evidence type="ECO:0000259" key="7">
    <source>
        <dbReference type="Pfam" id="PF09335"/>
    </source>
</evidence>
<protein>
    <recommendedName>
        <fullName evidence="7">VTT domain-containing protein</fullName>
    </recommendedName>
</protein>
<keyword evidence="4 6" id="KW-1133">Transmembrane helix</keyword>
<dbReference type="KEGG" id="fcy:FRACYDRAFT_182177"/>
<dbReference type="EMBL" id="KV784355">
    <property type="protein sequence ID" value="OEU20024.1"/>
    <property type="molecule type" value="Genomic_DNA"/>
</dbReference>
<accession>A0A1E7FPH8</accession>
<dbReference type="OrthoDB" id="166803at2759"/>
<dbReference type="GO" id="GO:0005886">
    <property type="term" value="C:plasma membrane"/>
    <property type="evidence" value="ECO:0007669"/>
    <property type="project" value="UniProtKB-SubCell"/>
</dbReference>
<keyword evidence="3 6" id="KW-0812">Transmembrane</keyword>
<dbReference type="InterPro" id="IPR032816">
    <property type="entry name" value="VTT_dom"/>
</dbReference>
<sequence>MVFGWSGFYWSAIGKLLGACLAFGLGRGALSTMVNTKLSSNTFLQLVQTSTEENPLLVLILMKLSCFPETVKNFGSSILKPIKWWMFILGTALHGWTFTALWIYLGVDTAARIKDTTDSLPPNLRLQTLLTLALINGCVVSPLSMMYWIRSLKKKNQQANGK</sequence>
<dbReference type="PANTHER" id="PTHR12677">
    <property type="entry name" value="GOLGI APPARATUS MEMBRANE PROTEIN TVP38-RELATED"/>
    <property type="match status" value="1"/>
</dbReference>
<feature type="transmembrane region" description="Helical" evidence="6">
    <location>
        <begin position="12"/>
        <end position="30"/>
    </location>
</feature>
<gene>
    <name evidence="8" type="ORF">FRACYDRAFT_182177</name>
</gene>
<evidence type="ECO:0000313" key="8">
    <source>
        <dbReference type="EMBL" id="OEU20024.1"/>
    </source>
</evidence>
<keyword evidence="2" id="KW-1003">Cell membrane</keyword>
<dbReference type="Pfam" id="PF09335">
    <property type="entry name" value="VTT_dom"/>
    <property type="match status" value="1"/>
</dbReference>
<feature type="transmembrane region" description="Helical" evidence="6">
    <location>
        <begin position="84"/>
        <end position="105"/>
    </location>
</feature>
<dbReference type="InterPro" id="IPR015414">
    <property type="entry name" value="TMEM64"/>
</dbReference>
<comment type="subcellular location">
    <subcellularLocation>
        <location evidence="1">Cell membrane</location>
        <topology evidence="1">Multi-pass membrane protein</topology>
    </subcellularLocation>
</comment>
<evidence type="ECO:0000256" key="4">
    <source>
        <dbReference type="ARBA" id="ARBA00022989"/>
    </source>
</evidence>
<keyword evidence="9" id="KW-1185">Reference proteome</keyword>
<dbReference type="Proteomes" id="UP000095751">
    <property type="component" value="Unassembled WGS sequence"/>
</dbReference>
<evidence type="ECO:0000256" key="3">
    <source>
        <dbReference type="ARBA" id="ARBA00022692"/>
    </source>
</evidence>
<proteinExistence type="predicted"/>
<dbReference type="AlphaFoldDB" id="A0A1E7FPH8"/>
<evidence type="ECO:0000256" key="5">
    <source>
        <dbReference type="ARBA" id="ARBA00023136"/>
    </source>
</evidence>
<dbReference type="PANTHER" id="PTHR12677:SF59">
    <property type="entry name" value="GOLGI APPARATUS MEMBRANE PROTEIN TVP38-RELATED"/>
    <property type="match status" value="1"/>
</dbReference>
<feature type="transmembrane region" description="Helical" evidence="6">
    <location>
        <begin position="125"/>
        <end position="149"/>
    </location>
</feature>
<evidence type="ECO:0000256" key="1">
    <source>
        <dbReference type="ARBA" id="ARBA00004651"/>
    </source>
</evidence>
<evidence type="ECO:0000313" key="9">
    <source>
        <dbReference type="Proteomes" id="UP000095751"/>
    </source>
</evidence>
<evidence type="ECO:0000256" key="2">
    <source>
        <dbReference type="ARBA" id="ARBA00022475"/>
    </source>
</evidence>
<evidence type="ECO:0000256" key="6">
    <source>
        <dbReference type="SAM" id="Phobius"/>
    </source>
</evidence>
<dbReference type="InParanoid" id="A0A1E7FPH8"/>
<reference evidence="8 9" key="1">
    <citation type="submission" date="2016-09" db="EMBL/GenBank/DDBJ databases">
        <title>Extensive genetic diversity and differential bi-allelic expression allows diatom success in the polar Southern Ocean.</title>
        <authorList>
            <consortium name="DOE Joint Genome Institute"/>
            <person name="Mock T."/>
            <person name="Otillar R.P."/>
            <person name="Strauss J."/>
            <person name="Dupont C."/>
            <person name="Frickenhaus S."/>
            <person name="Maumus F."/>
            <person name="Mcmullan M."/>
            <person name="Sanges R."/>
            <person name="Schmutz J."/>
            <person name="Toseland A."/>
            <person name="Valas R."/>
            <person name="Veluchamy A."/>
            <person name="Ward B.J."/>
            <person name="Allen A."/>
            <person name="Barry K."/>
            <person name="Falciatore A."/>
            <person name="Ferrante M."/>
            <person name="Fortunato A.E."/>
            <person name="Gloeckner G."/>
            <person name="Gruber A."/>
            <person name="Hipkin R."/>
            <person name="Janech M."/>
            <person name="Kroth P."/>
            <person name="Leese F."/>
            <person name="Lindquist E."/>
            <person name="Lyon B.R."/>
            <person name="Martin J."/>
            <person name="Mayer C."/>
            <person name="Parker M."/>
            <person name="Quesneville H."/>
            <person name="Raymond J."/>
            <person name="Uhlig C."/>
            <person name="Valentin K.U."/>
            <person name="Worden A.Z."/>
            <person name="Armbrust E.V."/>
            <person name="Bowler C."/>
            <person name="Green B."/>
            <person name="Moulton V."/>
            <person name="Van Oosterhout C."/>
            <person name="Grigoriev I."/>
        </authorList>
    </citation>
    <scope>NUCLEOTIDE SEQUENCE [LARGE SCALE GENOMIC DNA]</scope>
    <source>
        <strain evidence="8 9">CCMP1102</strain>
    </source>
</reference>
<name>A0A1E7FPH8_9STRA</name>
<feature type="domain" description="VTT" evidence="7">
    <location>
        <begin position="2"/>
        <end position="106"/>
    </location>
</feature>
<keyword evidence="5 6" id="KW-0472">Membrane</keyword>
<organism evidence="8 9">
    <name type="scientific">Fragilariopsis cylindrus CCMP1102</name>
    <dbReference type="NCBI Taxonomy" id="635003"/>
    <lineage>
        <taxon>Eukaryota</taxon>
        <taxon>Sar</taxon>
        <taxon>Stramenopiles</taxon>
        <taxon>Ochrophyta</taxon>
        <taxon>Bacillariophyta</taxon>
        <taxon>Bacillariophyceae</taxon>
        <taxon>Bacillariophycidae</taxon>
        <taxon>Bacillariales</taxon>
        <taxon>Bacillariaceae</taxon>
        <taxon>Fragilariopsis</taxon>
    </lineage>
</organism>